<evidence type="ECO:0000313" key="2">
    <source>
        <dbReference type="Proteomes" id="UP000028500"/>
    </source>
</evidence>
<dbReference type="EMBL" id="CBSY010000171">
    <property type="protein sequence ID" value="CDH20204.1"/>
    <property type="molecule type" value="Genomic_DNA"/>
</dbReference>
<sequence>MINGFVILYRYDGEQVAIVNVKYQRELGY</sequence>
<organism evidence="1 2">
    <name type="scientific">Xenorhabdus bovienii str. kraussei Quebec</name>
    <dbReference type="NCBI Taxonomy" id="1398203"/>
    <lineage>
        <taxon>Bacteria</taxon>
        <taxon>Pseudomonadati</taxon>
        <taxon>Pseudomonadota</taxon>
        <taxon>Gammaproteobacteria</taxon>
        <taxon>Enterobacterales</taxon>
        <taxon>Morganellaceae</taxon>
        <taxon>Xenorhabdus</taxon>
    </lineage>
</organism>
<evidence type="ECO:0000313" key="1">
    <source>
        <dbReference type="EMBL" id="CDH20204.1"/>
    </source>
</evidence>
<dbReference type="AlphaFoldDB" id="A0A077PKD6"/>
<keyword evidence="2" id="KW-1185">Reference proteome</keyword>
<name>A0A077PKD6_XENBV</name>
<reference evidence="1" key="1">
    <citation type="submission" date="2013-07" db="EMBL/GenBank/DDBJ databases">
        <title>Sub-species coevolution in mutualistic symbiosis.</title>
        <authorList>
            <person name="Murfin K."/>
            <person name="Klassen J."/>
            <person name="Lee M."/>
            <person name="Forst S."/>
            <person name="Stock P."/>
            <person name="Goodrich-Blair H."/>
        </authorList>
    </citation>
    <scope>NUCLEOTIDE SEQUENCE [LARGE SCALE GENOMIC DNA]</scope>
    <source>
        <strain evidence="1">Kraussei Quebec</strain>
    </source>
</reference>
<comment type="caution">
    <text evidence="1">The sequence shown here is derived from an EMBL/GenBank/DDBJ whole genome shotgun (WGS) entry which is preliminary data.</text>
</comment>
<dbReference type="HOGENOM" id="CLU_3410530_0_0_6"/>
<protein>
    <submittedName>
        <fullName evidence="1">Plasmid stabilization system protein, RelE/ParE family</fullName>
    </submittedName>
</protein>
<proteinExistence type="predicted"/>
<dbReference type="Proteomes" id="UP000028500">
    <property type="component" value="Unassembled WGS sequence"/>
</dbReference>
<accession>A0A077PKD6</accession>
<gene>
    <name evidence="1" type="ORF">XBKQ1_2520026</name>
</gene>